<dbReference type="InterPro" id="IPR016181">
    <property type="entry name" value="Acyl_CoA_acyltransferase"/>
</dbReference>
<dbReference type="InterPro" id="IPR000182">
    <property type="entry name" value="GNAT_dom"/>
</dbReference>
<reference evidence="2" key="2">
    <citation type="journal article" date="2021" name="PeerJ">
        <title>Extensive microbial diversity within the chicken gut microbiome revealed by metagenomics and culture.</title>
        <authorList>
            <person name="Gilroy R."/>
            <person name="Ravi A."/>
            <person name="Getino M."/>
            <person name="Pursley I."/>
            <person name="Horton D.L."/>
            <person name="Alikhan N.F."/>
            <person name="Baker D."/>
            <person name="Gharbi K."/>
            <person name="Hall N."/>
            <person name="Watson M."/>
            <person name="Adriaenssens E.M."/>
            <person name="Foster-Nyarko E."/>
            <person name="Jarju S."/>
            <person name="Secka A."/>
            <person name="Antonio M."/>
            <person name="Oren A."/>
            <person name="Chaudhuri R.R."/>
            <person name="La Ragione R."/>
            <person name="Hildebrand F."/>
            <person name="Pallen M.J."/>
        </authorList>
    </citation>
    <scope>NUCLEOTIDE SEQUENCE</scope>
    <source>
        <strain evidence="2">CHK176-22527</strain>
    </source>
</reference>
<dbReference type="PANTHER" id="PTHR43451">
    <property type="entry name" value="ACETYLTRANSFERASE (GNAT) FAMILY PROTEIN"/>
    <property type="match status" value="1"/>
</dbReference>
<dbReference type="Proteomes" id="UP000824159">
    <property type="component" value="Unassembled WGS sequence"/>
</dbReference>
<feature type="domain" description="N-acetyltransferase" evidence="1">
    <location>
        <begin position="25"/>
        <end position="176"/>
    </location>
</feature>
<dbReference type="Pfam" id="PF13673">
    <property type="entry name" value="Acetyltransf_10"/>
    <property type="match status" value="1"/>
</dbReference>
<dbReference type="Gene3D" id="3.40.630.30">
    <property type="match status" value="1"/>
</dbReference>
<comment type="caution">
    <text evidence="2">The sequence shown here is derived from an EMBL/GenBank/DDBJ whole genome shotgun (WGS) entry which is preliminary data.</text>
</comment>
<dbReference type="CDD" id="cd04301">
    <property type="entry name" value="NAT_SF"/>
    <property type="match status" value="1"/>
</dbReference>
<dbReference type="GO" id="GO:0016747">
    <property type="term" value="F:acyltransferase activity, transferring groups other than amino-acyl groups"/>
    <property type="evidence" value="ECO:0007669"/>
    <property type="project" value="InterPro"/>
</dbReference>
<dbReference type="InterPro" id="IPR052564">
    <property type="entry name" value="N-acetyltrans/Recomb-assoc"/>
</dbReference>
<evidence type="ECO:0000313" key="2">
    <source>
        <dbReference type="EMBL" id="HIT99477.1"/>
    </source>
</evidence>
<dbReference type="SUPFAM" id="SSF55729">
    <property type="entry name" value="Acyl-CoA N-acyltransferases (Nat)"/>
    <property type="match status" value="1"/>
</dbReference>
<dbReference type="AlphaFoldDB" id="A0A9D1HEK1"/>
<dbReference type="PROSITE" id="PS51186">
    <property type="entry name" value="GNAT"/>
    <property type="match status" value="1"/>
</dbReference>
<gene>
    <name evidence="2" type="ORF">IAD12_04405</name>
</gene>
<dbReference type="PANTHER" id="PTHR43451:SF1">
    <property type="entry name" value="ACETYLTRANSFERASE"/>
    <property type="match status" value="1"/>
</dbReference>
<sequence length="176" mass="19679">MILREYRKEDCPALLRLFHDTVHAVNARDYTKPQLDAWAPLSLDEENWDESFRRHFTVVAAVTETDGSPIDRTAVNGGLKTGAAESGIIVGFGDIDSSGYLDRLYVHKDHQGKHIGTAVCDILEAQAAKTSKKITVHSSLTARGFFEKRGYMIIRKQQVTRCGVSLTNFVMEKPLK</sequence>
<reference evidence="2" key="1">
    <citation type="submission" date="2020-10" db="EMBL/GenBank/DDBJ databases">
        <authorList>
            <person name="Gilroy R."/>
        </authorList>
    </citation>
    <scope>NUCLEOTIDE SEQUENCE</scope>
    <source>
        <strain evidence="2">CHK176-22527</strain>
    </source>
</reference>
<accession>A0A9D1HEK1</accession>
<protein>
    <submittedName>
        <fullName evidence="2">GNAT family N-acetyltransferase</fullName>
    </submittedName>
</protein>
<name>A0A9D1HEK1_9FIRM</name>
<proteinExistence type="predicted"/>
<evidence type="ECO:0000259" key="1">
    <source>
        <dbReference type="PROSITE" id="PS51186"/>
    </source>
</evidence>
<organism evidence="2 3">
    <name type="scientific">Candidatus Allocopromorpha excrementavium</name>
    <dbReference type="NCBI Taxonomy" id="2840741"/>
    <lineage>
        <taxon>Bacteria</taxon>
        <taxon>Bacillati</taxon>
        <taxon>Bacillota</taxon>
        <taxon>Clostridia</taxon>
        <taxon>Eubacteriales</taxon>
        <taxon>Eubacteriaceae</taxon>
        <taxon>Eubacteriaceae incertae sedis</taxon>
        <taxon>Candidatus Allocopromorpha</taxon>
    </lineage>
</organism>
<dbReference type="EMBL" id="DVLX01000050">
    <property type="protein sequence ID" value="HIT99477.1"/>
    <property type="molecule type" value="Genomic_DNA"/>
</dbReference>
<evidence type="ECO:0000313" key="3">
    <source>
        <dbReference type="Proteomes" id="UP000824159"/>
    </source>
</evidence>